<sequence length="299" mass="33126">MFKRVERKRKKREEEEDLGLDEDMKEIMGFHDTDSDESNSDSELEGDSEDSSPDGVNADGGMEVGMVGKDRDDEMTSEEEGADEEPPMSVAEALKNPIYLISLDPTVHGCILCRGKLIKSAGMAAAHRNAIAHKRRFERFKALAVDADQGSNAWDIAKVVQSVSRAHRPEPSEMLSNRALKRQTKRAAIREKKRRHKELKAKAIAKKAPKKPLKGDEVNGASAPPTPVDLPPLQSWSEKPRKKRKTEQETSIDTLVETQEVTPKPAAPTSVKALSAKKSTVGSPRHLHPKGTKRRKQTS</sequence>
<evidence type="ECO:0000313" key="3">
    <source>
        <dbReference type="Proteomes" id="UP000053647"/>
    </source>
</evidence>
<feature type="compositionally biased region" description="Acidic residues" evidence="1">
    <location>
        <begin position="34"/>
        <end position="52"/>
    </location>
</feature>
<protein>
    <submittedName>
        <fullName evidence="2">Uncharacterized protein</fullName>
    </submittedName>
</protein>
<organism evidence="2 3">
    <name type="scientific">Paxillus involutus ATCC 200175</name>
    <dbReference type="NCBI Taxonomy" id="664439"/>
    <lineage>
        <taxon>Eukaryota</taxon>
        <taxon>Fungi</taxon>
        <taxon>Dikarya</taxon>
        <taxon>Basidiomycota</taxon>
        <taxon>Agaricomycotina</taxon>
        <taxon>Agaricomycetes</taxon>
        <taxon>Agaricomycetidae</taxon>
        <taxon>Boletales</taxon>
        <taxon>Paxilineae</taxon>
        <taxon>Paxillaceae</taxon>
        <taxon>Paxillus</taxon>
    </lineage>
</organism>
<evidence type="ECO:0000256" key="1">
    <source>
        <dbReference type="SAM" id="MobiDB-lite"/>
    </source>
</evidence>
<dbReference type="Proteomes" id="UP000053647">
    <property type="component" value="Unassembled WGS sequence"/>
</dbReference>
<name>A0A0C9U0Z8_PAXIN</name>
<gene>
    <name evidence="2" type="ORF">PAXINDRAFT_100672</name>
</gene>
<reference evidence="3" key="2">
    <citation type="submission" date="2015-01" db="EMBL/GenBank/DDBJ databases">
        <title>Evolutionary Origins and Diversification of the Mycorrhizal Mutualists.</title>
        <authorList>
            <consortium name="DOE Joint Genome Institute"/>
            <consortium name="Mycorrhizal Genomics Consortium"/>
            <person name="Kohler A."/>
            <person name="Kuo A."/>
            <person name="Nagy L.G."/>
            <person name="Floudas D."/>
            <person name="Copeland A."/>
            <person name="Barry K.W."/>
            <person name="Cichocki N."/>
            <person name="Veneault-Fourrey C."/>
            <person name="LaButti K."/>
            <person name="Lindquist E.A."/>
            <person name="Lipzen A."/>
            <person name="Lundell T."/>
            <person name="Morin E."/>
            <person name="Murat C."/>
            <person name="Riley R."/>
            <person name="Ohm R."/>
            <person name="Sun H."/>
            <person name="Tunlid A."/>
            <person name="Henrissat B."/>
            <person name="Grigoriev I.V."/>
            <person name="Hibbett D.S."/>
            <person name="Martin F."/>
        </authorList>
    </citation>
    <scope>NUCLEOTIDE SEQUENCE [LARGE SCALE GENOMIC DNA]</scope>
    <source>
        <strain evidence="3">ATCC 200175</strain>
    </source>
</reference>
<feature type="region of interest" description="Disordered" evidence="1">
    <location>
        <begin position="1"/>
        <end position="88"/>
    </location>
</feature>
<feature type="compositionally biased region" description="Acidic residues" evidence="1">
    <location>
        <begin position="75"/>
        <end position="86"/>
    </location>
</feature>
<feature type="compositionally biased region" description="Basic residues" evidence="1">
    <location>
        <begin position="1"/>
        <end position="11"/>
    </location>
</feature>
<feature type="compositionally biased region" description="Polar residues" evidence="1">
    <location>
        <begin position="249"/>
        <end position="261"/>
    </location>
</feature>
<reference evidence="2 3" key="1">
    <citation type="submission" date="2014-06" db="EMBL/GenBank/DDBJ databases">
        <authorList>
            <consortium name="DOE Joint Genome Institute"/>
            <person name="Kuo A."/>
            <person name="Kohler A."/>
            <person name="Nagy L.G."/>
            <person name="Floudas D."/>
            <person name="Copeland A."/>
            <person name="Barry K.W."/>
            <person name="Cichocki N."/>
            <person name="Veneault-Fourrey C."/>
            <person name="LaButti K."/>
            <person name="Lindquist E.A."/>
            <person name="Lipzen A."/>
            <person name="Lundell T."/>
            <person name="Morin E."/>
            <person name="Murat C."/>
            <person name="Sun H."/>
            <person name="Tunlid A."/>
            <person name="Henrissat B."/>
            <person name="Grigoriev I.V."/>
            <person name="Hibbett D.S."/>
            <person name="Martin F."/>
            <person name="Nordberg H.P."/>
            <person name="Cantor M.N."/>
            <person name="Hua S.X."/>
        </authorList>
    </citation>
    <scope>NUCLEOTIDE SEQUENCE [LARGE SCALE GENOMIC DNA]</scope>
    <source>
        <strain evidence="2 3">ATCC 200175</strain>
    </source>
</reference>
<accession>A0A0C9U0Z8</accession>
<feature type="compositionally biased region" description="Basic residues" evidence="1">
    <location>
        <begin position="179"/>
        <end position="212"/>
    </location>
</feature>
<evidence type="ECO:0000313" key="2">
    <source>
        <dbReference type="EMBL" id="KIJ13417.1"/>
    </source>
</evidence>
<feature type="compositionally biased region" description="Acidic residues" evidence="1">
    <location>
        <begin position="14"/>
        <end position="24"/>
    </location>
</feature>
<dbReference type="AlphaFoldDB" id="A0A0C9U0Z8"/>
<proteinExistence type="predicted"/>
<dbReference type="EMBL" id="KN819352">
    <property type="protein sequence ID" value="KIJ13417.1"/>
    <property type="molecule type" value="Genomic_DNA"/>
</dbReference>
<keyword evidence="3" id="KW-1185">Reference proteome</keyword>
<dbReference type="OrthoDB" id="2538461at2759"/>
<dbReference type="HOGENOM" id="CLU_063920_0_0_1"/>
<feature type="region of interest" description="Disordered" evidence="1">
    <location>
        <begin position="167"/>
        <end position="299"/>
    </location>
</feature>
<feature type="compositionally biased region" description="Basic residues" evidence="1">
    <location>
        <begin position="285"/>
        <end position="299"/>
    </location>
</feature>